<evidence type="ECO:0000256" key="12">
    <source>
        <dbReference type="ARBA" id="ARBA00023010"/>
    </source>
</evidence>
<dbReference type="Pfam" id="PF01043">
    <property type="entry name" value="SecA_PP_bind"/>
    <property type="match status" value="1"/>
</dbReference>
<dbReference type="FunFam" id="3.90.1440.10:FF:000001">
    <property type="entry name" value="Preprotein translocase subunit SecA"/>
    <property type="match status" value="1"/>
</dbReference>
<feature type="domain" description="Helicase ATP-binding" evidence="17">
    <location>
        <begin position="89"/>
        <end position="247"/>
    </location>
</feature>
<evidence type="ECO:0000313" key="20">
    <source>
        <dbReference type="Proteomes" id="UP000593892"/>
    </source>
</evidence>
<dbReference type="GO" id="GO:0008564">
    <property type="term" value="F:protein-exporting ATPase activity"/>
    <property type="evidence" value="ECO:0007669"/>
    <property type="project" value="UniProtKB-EC"/>
</dbReference>
<dbReference type="RefSeq" id="WP_194450704.1">
    <property type="nucleotide sequence ID" value="NZ_CP063849.1"/>
</dbReference>
<evidence type="ECO:0000256" key="11">
    <source>
        <dbReference type="ARBA" id="ARBA00022967"/>
    </source>
</evidence>
<evidence type="ECO:0000256" key="8">
    <source>
        <dbReference type="ARBA" id="ARBA00022833"/>
    </source>
</evidence>
<keyword evidence="4 14" id="KW-1003">Cell membrane</keyword>
<comment type="catalytic activity">
    <reaction evidence="14">
        <text>ATP + H2O + cellular proteinSide 1 = ADP + phosphate + cellular proteinSide 2.</text>
        <dbReference type="EC" id="7.4.2.8"/>
    </reaction>
</comment>
<dbReference type="CDD" id="cd17928">
    <property type="entry name" value="DEXDc_SecA"/>
    <property type="match status" value="1"/>
</dbReference>
<accession>A0A7S7NSJ9</accession>
<dbReference type="Gene3D" id="3.10.450.50">
    <property type="match status" value="1"/>
</dbReference>
<reference evidence="19 20" key="1">
    <citation type="submission" date="2020-10" db="EMBL/GenBank/DDBJ databases">
        <title>Complete genome sequence of Paludibaculum fermentans P105T, a facultatively anaerobic acidobacterium capable of dissimilatory Fe(III) reduction.</title>
        <authorList>
            <person name="Dedysh S.N."/>
            <person name="Beletsky A.V."/>
            <person name="Kulichevskaya I.S."/>
            <person name="Mardanov A.V."/>
            <person name="Ravin N.V."/>
        </authorList>
    </citation>
    <scope>NUCLEOTIDE SEQUENCE [LARGE SCALE GENOMIC DNA]</scope>
    <source>
        <strain evidence="19 20">P105</strain>
    </source>
</reference>
<dbReference type="GO" id="GO:0031522">
    <property type="term" value="C:cell envelope Sec protein transport complex"/>
    <property type="evidence" value="ECO:0007669"/>
    <property type="project" value="TreeGrafter"/>
</dbReference>
<dbReference type="AlphaFoldDB" id="A0A7S7NSJ9"/>
<feature type="binding site" evidence="14">
    <location>
        <begin position="105"/>
        <end position="109"/>
    </location>
    <ligand>
        <name>ATP</name>
        <dbReference type="ChEBI" id="CHEBI:30616"/>
    </ligand>
</feature>
<dbReference type="GO" id="GO:0005829">
    <property type="term" value="C:cytosol"/>
    <property type="evidence" value="ECO:0007669"/>
    <property type="project" value="TreeGrafter"/>
</dbReference>
<dbReference type="InterPro" id="IPR011115">
    <property type="entry name" value="SecA_DEAD"/>
</dbReference>
<dbReference type="PROSITE" id="PS51196">
    <property type="entry name" value="SECA_MOTOR_DEAD"/>
    <property type="match status" value="1"/>
</dbReference>
<evidence type="ECO:0000256" key="5">
    <source>
        <dbReference type="ARBA" id="ARBA00022490"/>
    </source>
</evidence>
<evidence type="ECO:0000313" key="19">
    <source>
        <dbReference type="EMBL" id="QOY89042.1"/>
    </source>
</evidence>
<dbReference type="PROSITE" id="PS51192">
    <property type="entry name" value="HELICASE_ATP_BIND_1"/>
    <property type="match status" value="1"/>
</dbReference>
<dbReference type="Pfam" id="PF21090">
    <property type="entry name" value="P-loop_SecA"/>
    <property type="match status" value="1"/>
</dbReference>
<dbReference type="SMART" id="SM00958">
    <property type="entry name" value="SecA_PP_bind"/>
    <property type="match status" value="1"/>
</dbReference>
<evidence type="ECO:0000256" key="4">
    <source>
        <dbReference type="ARBA" id="ARBA00022475"/>
    </source>
</evidence>
<evidence type="ECO:0000256" key="14">
    <source>
        <dbReference type="HAMAP-Rule" id="MF_01382"/>
    </source>
</evidence>
<comment type="cofactor">
    <cofactor evidence="1">
        <name>Zn(2+)</name>
        <dbReference type="ChEBI" id="CHEBI:29105"/>
    </cofactor>
</comment>
<dbReference type="InterPro" id="IPR020937">
    <property type="entry name" value="SecA_CS"/>
</dbReference>
<gene>
    <name evidence="14 19" type="primary">secA</name>
    <name evidence="19" type="ORF">IRI77_03530</name>
</gene>
<keyword evidence="13 14" id="KW-0472">Membrane</keyword>
<dbReference type="InterPro" id="IPR011130">
    <property type="entry name" value="SecA_preprotein_X-link_dom"/>
</dbReference>
<keyword evidence="12 14" id="KW-0811">Translocation</keyword>
<evidence type="ECO:0000256" key="6">
    <source>
        <dbReference type="ARBA" id="ARBA00022723"/>
    </source>
</evidence>
<dbReference type="InterPro" id="IPR011116">
    <property type="entry name" value="SecA_Wing/Scaffold"/>
</dbReference>
<comment type="function">
    <text evidence="14">Part of the Sec protein translocase complex. Interacts with the SecYEG preprotein conducting channel. Has a central role in coupling the hydrolysis of ATP to the transfer of proteins into and across the cell membrane, serving as an ATP-driven molecular motor driving the stepwise translocation of polypeptide chains across the membrane.</text>
</comment>
<dbReference type="Proteomes" id="UP000593892">
    <property type="component" value="Chromosome"/>
</dbReference>
<keyword evidence="8" id="KW-0862">Zinc</keyword>
<feature type="compositionally biased region" description="Acidic residues" evidence="16">
    <location>
        <begin position="874"/>
        <end position="883"/>
    </location>
</feature>
<feature type="binding site" evidence="14">
    <location>
        <position position="87"/>
    </location>
    <ligand>
        <name>ATP</name>
        <dbReference type="ChEBI" id="CHEBI:30616"/>
    </ligand>
</feature>
<dbReference type="GO" id="GO:0046872">
    <property type="term" value="F:metal ion binding"/>
    <property type="evidence" value="ECO:0007669"/>
    <property type="project" value="UniProtKB-KW"/>
</dbReference>
<dbReference type="Pfam" id="PF07516">
    <property type="entry name" value="SecA_SW"/>
    <property type="match status" value="1"/>
</dbReference>
<evidence type="ECO:0000256" key="1">
    <source>
        <dbReference type="ARBA" id="ARBA00001947"/>
    </source>
</evidence>
<dbReference type="InterPro" id="IPR027417">
    <property type="entry name" value="P-loop_NTPase"/>
</dbReference>
<evidence type="ECO:0000256" key="10">
    <source>
        <dbReference type="ARBA" id="ARBA00022927"/>
    </source>
</evidence>
<evidence type="ECO:0000259" key="17">
    <source>
        <dbReference type="PROSITE" id="PS51192"/>
    </source>
</evidence>
<dbReference type="Pfam" id="PF07517">
    <property type="entry name" value="SecA_DEAD"/>
    <property type="match status" value="1"/>
</dbReference>
<proteinExistence type="inferred from homology"/>
<keyword evidence="6" id="KW-0479">Metal-binding</keyword>
<dbReference type="EC" id="7.4.2.8" evidence="14"/>
<dbReference type="SUPFAM" id="SSF81767">
    <property type="entry name" value="Pre-protein crosslinking domain of SecA"/>
    <property type="match status" value="1"/>
</dbReference>
<dbReference type="SUPFAM" id="SSF52540">
    <property type="entry name" value="P-loop containing nucleoside triphosphate hydrolases"/>
    <property type="match status" value="2"/>
</dbReference>
<dbReference type="InterPro" id="IPR000185">
    <property type="entry name" value="SecA"/>
</dbReference>
<dbReference type="InterPro" id="IPR036670">
    <property type="entry name" value="SecA_X-link_sf"/>
</dbReference>
<feature type="binding site" evidence="14">
    <location>
        <position position="508"/>
    </location>
    <ligand>
        <name>ATP</name>
        <dbReference type="ChEBI" id="CHEBI:30616"/>
    </ligand>
</feature>
<dbReference type="InterPro" id="IPR014018">
    <property type="entry name" value="SecA_motor_DEAD"/>
</dbReference>
<dbReference type="InterPro" id="IPR044722">
    <property type="entry name" value="SecA_SF2_C"/>
</dbReference>
<evidence type="ECO:0000259" key="18">
    <source>
        <dbReference type="PROSITE" id="PS51196"/>
    </source>
</evidence>
<comment type="subunit">
    <text evidence="14">Monomer and homodimer. Part of the essential Sec protein translocation apparatus which comprises SecA, SecYEG and auxiliary proteins SecDF. Other proteins may also be involved.</text>
</comment>
<dbReference type="KEGG" id="pfer:IRI77_03530"/>
<dbReference type="PANTHER" id="PTHR30612">
    <property type="entry name" value="SECA INNER MEMBRANE COMPONENT OF SEC PROTEIN SECRETION SYSTEM"/>
    <property type="match status" value="1"/>
</dbReference>
<dbReference type="GO" id="GO:0017038">
    <property type="term" value="P:protein import"/>
    <property type="evidence" value="ECO:0007669"/>
    <property type="project" value="InterPro"/>
</dbReference>
<organism evidence="19 20">
    <name type="scientific">Paludibaculum fermentans</name>
    <dbReference type="NCBI Taxonomy" id="1473598"/>
    <lineage>
        <taxon>Bacteria</taxon>
        <taxon>Pseudomonadati</taxon>
        <taxon>Acidobacteriota</taxon>
        <taxon>Terriglobia</taxon>
        <taxon>Bryobacterales</taxon>
        <taxon>Bryobacteraceae</taxon>
        <taxon>Paludibaculum</taxon>
    </lineage>
</organism>
<evidence type="ECO:0000256" key="7">
    <source>
        <dbReference type="ARBA" id="ARBA00022741"/>
    </source>
</evidence>
<dbReference type="GO" id="GO:0043952">
    <property type="term" value="P:protein transport by the Sec complex"/>
    <property type="evidence" value="ECO:0007669"/>
    <property type="project" value="TreeGrafter"/>
</dbReference>
<dbReference type="Gene3D" id="3.90.1440.10">
    <property type="entry name" value="SecA, preprotein cross-linking domain"/>
    <property type="match status" value="1"/>
</dbReference>
<dbReference type="InterPro" id="IPR014001">
    <property type="entry name" value="Helicase_ATP-bd"/>
</dbReference>
<dbReference type="GO" id="GO:0006605">
    <property type="term" value="P:protein targeting"/>
    <property type="evidence" value="ECO:0007669"/>
    <property type="project" value="UniProtKB-UniRule"/>
</dbReference>
<dbReference type="PROSITE" id="PS01312">
    <property type="entry name" value="SECA"/>
    <property type="match status" value="1"/>
</dbReference>
<dbReference type="FunFam" id="3.40.50.300:FF:000334">
    <property type="entry name" value="Protein translocase subunit SecA"/>
    <property type="match status" value="1"/>
</dbReference>
<dbReference type="Pfam" id="PF02810">
    <property type="entry name" value="SEC-C"/>
    <property type="match status" value="1"/>
</dbReference>
<dbReference type="NCBIfam" id="TIGR00963">
    <property type="entry name" value="secA"/>
    <property type="match status" value="1"/>
</dbReference>
<dbReference type="HAMAP" id="MF_01382">
    <property type="entry name" value="SecA"/>
    <property type="match status" value="1"/>
</dbReference>
<evidence type="ECO:0000256" key="16">
    <source>
        <dbReference type="SAM" id="MobiDB-lite"/>
    </source>
</evidence>
<keyword evidence="7 14" id="KW-0547">Nucleotide-binding</keyword>
<feature type="region of interest" description="Disordered" evidence="16">
    <location>
        <begin position="926"/>
        <end position="965"/>
    </location>
</feature>
<dbReference type="InterPro" id="IPR004027">
    <property type="entry name" value="SEC_C_motif"/>
</dbReference>
<keyword evidence="20" id="KW-1185">Reference proteome</keyword>
<comment type="similarity">
    <text evidence="2 14 15">Belongs to the SecA family.</text>
</comment>
<dbReference type="SUPFAM" id="SSF81886">
    <property type="entry name" value="Helical scaffold and wing domains of SecA"/>
    <property type="match status" value="1"/>
</dbReference>
<feature type="domain" description="SecA family profile" evidence="18">
    <location>
        <begin position="3"/>
        <end position="651"/>
    </location>
</feature>
<dbReference type="InterPro" id="IPR036266">
    <property type="entry name" value="SecA_Wing/Scaffold_sf"/>
</dbReference>
<dbReference type="SMART" id="SM00957">
    <property type="entry name" value="SecA_DEAD"/>
    <property type="match status" value="1"/>
</dbReference>
<dbReference type="PRINTS" id="PR00906">
    <property type="entry name" value="SECA"/>
</dbReference>
<dbReference type="NCBIfam" id="NF009538">
    <property type="entry name" value="PRK12904.1"/>
    <property type="match status" value="1"/>
</dbReference>
<keyword evidence="11 14" id="KW-1278">Translocase</keyword>
<name>A0A7S7NSJ9_PALFE</name>
<feature type="region of interest" description="Disordered" evidence="16">
    <location>
        <begin position="864"/>
        <end position="904"/>
    </location>
</feature>
<dbReference type="CDD" id="cd18803">
    <property type="entry name" value="SF2_C_secA"/>
    <property type="match status" value="1"/>
</dbReference>
<evidence type="ECO:0000256" key="9">
    <source>
        <dbReference type="ARBA" id="ARBA00022840"/>
    </source>
</evidence>
<evidence type="ECO:0000256" key="13">
    <source>
        <dbReference type="ARBA" id="ARBA00023136"/>
    </source>
</evidence>
<comment type="subcellular location">
    <subcellularLocation>
        <location evidence="14">Cell membrane</location>
        <topology evidence="14">Peripheral membrane protein</topology>
        <orientation evidence="14">Cytoplasmic side</orientation>
    </subcellularLocation>
    <subcellularLocation>
        <location evidence="14">Cytoplasm</location>
    </subcellularLocation>
    <text evidence="14">Distribution is 50-50.</text>
</comment>
<keyword evidence="3 14" id="KW-0813">Transport</keyword>
<keyword evidence="9 14" id="KW-0067">ATP-binding</keyword>
<protein>
    <recommendedName>
        <fullName evidence="14 15">Protein translocase subunit SecA</fullName>
        <ecNumber evidence="14">7.4.2.8</ecNumber>
    </recommendedName>
</protein>
<keyword evidence="10 14" id="KW-0653">Protein transport</keyword>
<dbReference type="PANTHER" id="PTHR30612:SF0">
    <property type="entry name" value="CHLOROPLAST PROTEIN-TRANSPORTING ATPASE"/>
    <property type="match status" value="1"/>
</dbReference>
<dbReference type="Gene3D" id="3.40.50.300">
    <property type="entry name" value="P-loop containing nucleotide triphosphate hydrolases"/>
    <property type="match status" value="2"/>
</dbReference>
<evidence type="ECO:0000256" key="2">
    <source>
        <dbReference type="ARBA" id="ARBA00007650"/>
    </source>
</evidence>
<dbReference type="EMBL" id="CP063849">
    <property type="protein sequence ID" value="QOY89042.1"/>
    <property type="molecule type" value="Genomic_DNA"/>
</dbReference>
<sequence length="965" mass="109459">MVDSLLAKIFGTKHEREIKKIKPLVLAINDREASVQTLTDAQLAAKTAEFRQQLASGATLDDILVDAFAVVREAGRRILNMRHFDSQLIGGIVLHNGKIAEMKTGEGKTLVATLPVYLNALASEGVHVVTVNDYLARRDSEWMGRLYKFLGLSVGLIVHGLDDDERRAAYHCDITYGTNNEYGFDYLRDNMKFRLDDCVQRGHHFAIVDEVDSILIDEARTPLIISGPSEESTDKYFKVNGIIPKLIRGEVIEGREPGEKYTTGDYTVDERHRSVALTEEGVSKVERLLNVVNLYDPENLELNHHVQQGLRAHVLYQLDRDYIIKDGEVIIVDEFTGRLMPGRRWSDGLHQAVEAKEGVKIERENQTLATVTFQNYFRMYKKLSGMTGTADTEAAEFGKIYNLDVTLIPTNAPMVRKDLNDIVYRTEDEKWRNAAKEIAERSKTGQPVLVGTISVEKSEKLGGILKRMGVRHEVLNAKNHEREAYIIAQAGRYGGVTVSTNMAGRGTDILLGGNPEFLAQEDSLKLKLVESIRPDEAPLVADNQFYYFQRGDMHYRVPLARYQEIYSKYKEQCSAEHKKVVEAGGLCIVGTERHESRRIDNQLRGRAGRQGDPGSSRFFLSLQDDLLRVFGGDRIQGLMLRLGMEEDVPIESKLITKRIAAAQKTVEAQNFASRKHVKEYDDVMDKQRKAVYGLRRQLLEGADMKEKIFEIVDGILATFIETRCSEGSDPYKWDLTGLATDINSQFGLRFTPSEVASMTRIQMEEHILERLKKRYDEKEEVVGPEVMRETERMIWLSVIDQQWKDHLLSMDHLKEGIGMRAYGQKDPLIEYKKEGFGIFQEMMDRIEDETIRFLYFLQPVVGERPDVPMPQDSWPDEDDEESNERDAQAAQAAQSEADRKEAQASFVDLTRNIQKKKEREMEMLQFTAGAAEPNPAAQVIKGDKVGRNDPCPCGSGKKYKKCHGS</sequence>
<dbReference type="GO" id="GO:0065002">
    <property type="term" value="P:intracellular protein transmembrane transport"/>
    <property type="evidence" value="ECO:0007669"/>
    <property type="project" value="UniProtKB-UniRule"/>
</dbReference>
<evidence type="ECO:0000256" key="3">
    <source>
        <dbReference type="ARBA" id="ARBA00022448"/>
    </source>
</evidence>
<dbReference type="GO" id="GO:0005524">
    <property type="term" value="F:ATP binding"/>
    <property type="evidence" value="ECO:0007669"/>
    <property type="project" value="UniProtKB-UniRule"/>
</dbReference>
<dbReference type="Gene3D" id="1.10.3060.10">
    <property type="entry name" value="Helical scaffold and wing domains of SecA"/>
    <property type="match status" value="1"/>
</dbReference>
<keyword evidence="5 14" id="KW-0963">Cytoplasm</keyword>
<evidence type="ECO:0000256" key="15">
    <source>
        <dbReference type="RuleBase" id="RU003874"/>
    </source>
</evidence>
<dbReference type="GO" id="GO:0005886">
    <property type="term" value="C:plasma membrane"/>
    <property type="evidence" value="ECO:0007669"/>
    <property type="project" value="UniProtKB-SubCell"/>
</dbReference>